<dbReference type="PANTHER" id="PTHR33112:SF16">
    <property type="entry name" value="HETEROKARYON INCOMPATIBILITY DOMAIN-CONTAINING PROTEIN"/>
    <property type="match status" value="1"/>
</dbReference>
<evidence type="ECO:0000259" key="1">
    <source>
        <dbReference type="Pfam" id="PF06985"/>
    </source>
</evidence>
<dbReference type="InterPro" id="IPR010730">
    <property type="entry name" value="HET"/>
</dbReference>
<reference evidence="2 3" key="1">
    <citation type="journal article" date="2021" name="BMC Genomics">
        <title>Telomere-to-telomere genome assembly of asparaginase-producing Trichoderma simmonsii.</title>
        <authorList>
            <person name="Chung D."/>
            <person name="Kwon Y.M."/>
            <person name="Yang Y."/>
        </authorList>
    </citation>
    <scope>NUCLEOTIDE SEQUENCE [LARGE SCALE GENOMIC DNA]</scope>
    <source>
        <strain evidence="2 3">GH-Sj1</strain>
    </source>
</reference>
<organism evidence="2 3">
    <name type="scientific">Trichoderma simmonsii</name>
    <dbReference type="NCBI Taxonomy" id="1491479"/>
    <lineage>
        <taxon>Eukaryota</taxon>
        <taxon>Fungi</taxon>
        <taxon>Dikarya</taxon>
        <taxon>Ascomycota</taxon>
        <taxon>Pezizomycotina</taxon>
        <taxon>Sordariomycetes</taxon>
        <taxon>Hypocreomycetidae</taxon>
        <taxon>Hypocreales</taxon>
        <taxon>Hypocreaceae</taxon>
        <taxon>Trichoderma</taxon>
    </lineage>
</organism>
<dbReference type="EMBL" id="CP075870">
    <property type="protein sequence ID" value="QYT05410.1"/>
    <property type="molecule type" value="Genomic_DNA"/>
</dbReference>
<accession>A0A8G0LS83</accession>
<gene>
    <name evidence="2" type="ORF">H0G86_012302</name>
</gene>
<dbReference type="AlphaFoldDB" id="A0A8G0LS83"/>
<proteinExistence type="predicted"/>
<sequence>MEEEADVHFDDQCPHSLFGRHRSAAEVLYRPSGKIAVNVRLQVLVKEATQCVECNLLLQAVYNFKPGWIDADKNGKWMCIEKWSTYTVKLFSKRISISSFQMLHQSKDEPFYEPEELEDPKPGSTDILRRPRAQAMKITADSSSKAALDRASQWLSHCLEHDEACELPNTDFMPKLLIDVGSEDDAINPFLYKPTEVTPYACLSYCEGPDTEDVLRTTAENLEAHYESIPWSKVPLGIRDAVIVCRGLKIRSLWVDSLCIIHDDSVDWRGDTAEINRIYLYSRLSIAALEPATCKSRFLGPQKFGHPAWQSRFTADTPLNPKEPPLEVFVRPCLADNAEYKEDLSRSSLDKQGWSLQESLIPARRLCFNGNEMIWQCLCRIICECGHILWKPQSSGFGRLGTHLKLKRLKADVVLSRPQPAWHSFHKYDRYDYVRSCPGYPQNPYKRWRDIVMEYTKRGLILQKDKLNAVSGLAMLARESLPDDPLSQGDGHPEEYLAGLWRREFRYDLAWMVKSPIAEQGIADKLGIPSWSWASVNAPVTYKFDEPVDIWKHTPHLIECVKVESVTCLREVANEETSNVVSGEAILTGLVSRVRLAVMLDSGGMAKAYVRSANLRSYKVKLDRPRSLTILSGERQSDCWRKGTCQHGDDCCRWTMEEHDEKLICLVLFTWTAPVNKNDHNGTPRPNMGPETWFLVLKPSSSVDGAFERIGVGHHAYWESDKCKLFADEEFATVKIV</sequence>
<evidence type="ECO:0000313" key="3">
    <source>
        <dbReference type="Proteomes" id="UP000826661"/>
    </source>
</evidence>
<name>A0A8G0LS83_9HYPO</name>
<dbReference type="PANTHER" id="PTHR33112">
    <property type="entry name" value="DOMAIN PROTEIN, PUTATIVE-RELATED"/>
    <property type="match status" value="1"/>
</dbReference>
<dbReference type="Pfam" id="PF06985">
    <property type="entry name" value="HET"/>
    <property type="match status" value="1"/>
</dbReference>
<keyword evidence="3" id="KW-1185">Reference proteome</keyword>
<feature type="domain" description="Heterokaryon incompatibility" evidence="1">
    <location>
        <begin position="200"/>
        <end position="358"/>
    </location>
</feature>
<evidence type="ECO:0000313" key="2">
    <source>
        <dbReference type="EMBL" id="QYT05410.1"/>
    </source>
</evidence>
<protein>
    <submittedName>
        <fullName evidence="2">HET domain-containing protein</fullName>
    </submittedName>
</protein>
<dbReference type="Proteomes" id="UP000826661">
    <property type="component" value="Chromosome VII"/>
</dbReference>